<organism evidence="2 3">
    <name type="scientific">Pseudoalteromonas rubra</name>
    <dbReference type="NCBI Taxonomy" id="43658"/>
    <lineage>
        <taxon>Bacteria</taxon>
        <taxon>Pseudomonadati</taxon>
        <taxon>Pseudomonadota</taxon>
        <taxon>Gammaproteobacteria</taxon>
        <taxon>Alteromonadales</taxon>
        <taxon>Pseudoalteromonadaceae</taxon>
        <taxon>Pseudoalteromonas</taxon>
    </lineage>
</organism>
<evidence type="ECO:0000259" key="1">
    <source>
        <dbReference type="PROSITE" id="PS51186"/>
    </source>
</evidence>
<dbReference type="InterPro" id="IPR016181">
    <property type="entry name" value="Acyl_CoA_acyltransferase"/>
</dbReference>
<keyword evidence="3" id="KW-1185">Reference proteome</keyword>
<name>A0A0F4QWY7_9GAMM</name>
<feature type="domain" description="N-acetyltransferase" evidence="1">
    <location>
        <begin position="1"/>
        <end position="146"/>
    </location>
</feature>
<evidence type="ECO:0000313" key="3">
    <source>
        <dbReference type="Proteomes" id="UP000033452"/>
    </source>
</evidence>
<accession>A0A0F4QWY7</accession>
<dbReference type="Proteomes" id="UP000033452">
    <property type="component" value="Unassembled WGS sequence"/>
</dbReference>
<dbReference type="SUPFAM" id="SSF55729">
    <property type="entry name" value="Acyl-CoA N-acyltransferases (Nat)"/>
    <property type="match status" value="1"/>
</dbReference>
<dbReference type="InterPro" id="IPR000182">
    <property type="entry name" value="GNAT_dom"/>
</dbReference>
<sequence length="147" mass="16648">MKVSELACNHPDLGAIANWYYQQWDSKDPHATIQSVIDKISSSDSRTGFAAYIDDELVGAGEIKHQIFPKHPDYQYWLDGVYVPTEQRGKGISTALVEFAIAKAKNLNWPALYLCCEAHLVKLYEPHGFSVVDMDEHKFIMVHALTH</sequence>
<dbReference type="GO" id="GO:0016747">
    <property type="term" value="F:acyltransferase activity, transferring groups other than amino-acyl groups"/>
    <property type="evidence" value="ECO:0007669"/>
    <property type="project" value="InterPro"/>
</dbReference>
<gene>
    <name evidence="2" type="ORF">TW77_04300</name>
</gene>
<protein>
    <recommendedName>
        <fullName evidence="1">N-acetyltransferase domain-containing protein</fullName>
    </recommendedName>
</protein>
<dbReference type="Pfam" id="PF00583">
    <property type="entry name" value="Acetyltransf_1"/>
    <property type="match status" value="1"/>
</dbReference>
<dbReference type="OrthoDB" id="7678938at2"/>
<reference evidence="2 3" key="1">
    <citation type="journal article" date="2015" name="BMC Genomics">
        <title>Genome mining reveals unlocked bioactive potential of marine Gram-negative bacteria.</title>
        <authorList>
            <person name="Machado H."/>
            <person name="Sonnenschein E.C."/>
            <person name="Melchiorsen J."/>
            <person name="Gram L."/>
        </authorList>
    </citation>
    <scope>NUCLEOTIDE SEQUENCE [LARGE SCALE GENOMIC DNA]</scope>
    <source>
        <strain evidence="2 3">S2471</strain>
    </source>
</reference>
<proteinExistence type="predicted"/>
<dbReference type="RefSeq" id="WP_046003741.1">
    <property type="nucleotide sequence ID" value="NZ_JXYA01000007.1"/>
</dbReference>
<dbReference type="PROSITE" id="PS51186">
    <property type="entry name" value="GNAT"/>
    <property type="match status" value="1"/>
</dbReference>
<dbReference type="Gene3D" id="3.40.630.30">
    <property type="match status" value="1"/>
</dbReference>
<dbReference type="AlphaFoldDB" id="A0A0F4QWY7"/>
<dbReference type="PATRIC" id="fig|43658.5.peg.899"/>
<evidence type="ECO:0000313" key="2">
    <source>
        <dbReference type="EMBL" id="KJZ11780.1"/>
    </source>
</evidence>
<dbReference type="CDD" id="cd04301">
    <property type="entry name" value="NAT_SF"/>
    <property type="match status" value="1"/>
</dbReference>
<dbReference type="EMBL" id="JXYA01000007">
    <property type="protein sequence ID" value="KJZ11780.1"/>
    <property type="molecule type" value="Genomic_DNA"/>
</dbReference>
<comment type="caution">
    <text evidence="2">The sequence shown here is derived from an EMBL/GenBank/DDBJ whole genome shotgun (WGS) entry which is preliminary data.</text>
</comment>